<dbReference type="Gene3D" id="3.40.50.1000">
    <property type="entry name" value="HAD superfamily/HAD-like"/>
    <property type="match status" value="1"/>
</dbReference>
<gene>
    <name evidence="1" type="ORF">FC43_GL001842</name>
</gene>
<dbReference type="SUPFAM" id="SSF56784">
    <property type="entry name" value="HAD-like"/>
    <property type="match status" value="1"/>
</dbReference>
<dbReference type="PATRIC" id="fig|1423760.3.peg.1930"/>
<dbReference type="PANTHER" id="PTHR10000">
    <property type="entry name" value="PHOSPHOSERINE PHOSPHATASE"/>
    <property type="match status" value="1"/>
</dbReference>
<dbReference type="Pfam" id="PF08282">
    <property type="entry name" value="Hydrolase_3"/>
    <property type="match status" value="1"/>
</dbReference>
<evidence type="ECO:0000313" key="2">
    <source>
        <dbReference type="Proteomes" id="UP000050816"/>
    </source>
</evidence>
<dbReference type="GO" id="GO:0000287">
    <property type="term" value="F:magnesium ion binding"/>
    <property type="evidence" value="ECO:0007669"/>
    <property type="project" value="TreeGrafter"/>
</dbReference>
<dbReference type="Gene3D" id="3.30.1240.10">
    <property type="match status" value="1"/>
</dbReference>
<organism evidence="1 2">
    <name type="scientific">Limosilactobacillus ingluviei DSM 15946</name>
    <dbReference type="NCBI Taxonomy" id="1423760"/>
    <lineage>
        <taxon>Bacteria</taxon>
        <taxon>Bacillati</taxon>
        <taxon>Bacillota</taxon>
        <taxon>Bacilli</taxon>
        <taxon>Lactobacillales</taxon>
        <taxon>Lactobacillaceae</taxon>
        <taxon>Limosilactobacillus</taxon>
    </lineage>
</organism>
<keyword evidence="1" id="KW-0378">Hydrolase</keyword>
<dbReference type="InterPro" id="IPR000150">
    <property type="entry name" value="Cof"/>
</dbReference>
<dbReference type="EMBL" id="AZFK01000052">
    <property type="protein sequence ID" value="KRL89220.1"/>
    <property type="molecule type" value="Genomic_DNA"/>
</dbReference>
<dbReference type="GO" id="GO:0016791">
    <property type="term" value="F:phosphatase activity"/>
    <property type="evidence" value="ECO:0007669"/>
    <property type="project" value="TreeGrafter"/>
</dbReference>
<dbReference type="SFLD" id="SFLDS00003">
    <property type="entry name" value="Haloacid_Dehalogenase"/>
    <property type="match status" value="1"/>
</dbReference>
<protein>
    <submittedName>
        <fullName evidence="1">Hydrolase</fullName>
    </submittedName>
</protein>
<accession>A0A0R1U9E4</accession>
<dbReference type="PANTHER" id="PTHR10000:SF53">
    <property type="entry name" value="5-AMINO-6-(5-PHOSPHO-D-RIBITYLAMINO)URACIL PHOSPHATASE YBJI-RELATED"/>
    <property type="match status" value="1"/>
</dbReference>
<dbReference type="Proteomes" id="UP000050816">
    <property type="component" value="Unassembled WGS sequence"/>
</dbReference>
<dbReference type="RefSeq" id="WP_056955121.1">
    <property type="nucleotide sequence ID" value="NZ_AZFK01000052.1"/>
</dbReference>
<dbReference type="CDD" id="cd07518">
    <property type="entry name" value="HAD_YbiV-Like"/>
    <property type="match status" value="1"/>
</dbReference>
<proteinExistence type="predicted"/>
<dbReference type="InterPro" id="IPR006379">
    <property type="entry name" value="HAD-SF_hydro_IIB"/>
</dbReference>
<dbReference type="InterPro" id="IPR023214">
    <property type="entry name" value="HAD_sf"/>
</dbReference>
<dbReference type="SFLD" id="SFLDG01140">
    <property type="entry name" value="C2.B:_Phosphomannomutase_and_P"/>
    <property type="match status" value="1"/>
</dbReference>
<dbReference type="NCBIfam" id="TIGR00099">
    <property type="entry name" value="Cof-subfamily"/>
    <property type="match status" value="1"/>
</dbReference>
<dbReference type="InterPro" id="IPR036412">
    <property type="entry name" value="HAD-like_sf"/>
</dbReference>
<dbReference type="NCBIfam" id="TIGR01484">
    <property type="entry name" value="HAD-SF-IIB"/>
    <property type="match status" value="1"/>
</dbReference>
<comment type="caution">
    <text evidence="1">The sequence shown here is derived from an EMBL/GenBank/DDBJ whole genome shotgun (WGS) entry which is preliminary data.</text>
</comment>
<dbReference type="GO" id="GO:0005829">
    <property type="term" value="C:cytosol"/>
    <property type="evidence" value="ECO:0007669"/>
    <property type="project" value="TreeGrafter"/>
</dbReference>
<dbReference type="PROSITE" id="PS01229">
    <property type="entry name" value="COF_2"/>
    <property type="match status" value="1"/>
</dbReference>
<sequence>MPLPFAAVAFDMDGTFLRDDKSFDRPRFARILEALLAQGCHVIVASGDPAQFLLPHFGDQCEALTVIAENGAQVIDQGHELMTTTLERTLAAQVVAFLHDELQIEPTLAGVKQGYFPPHPSAALLAHMTRYYPQHTILDQLLPLPDDDFFQLSFLIADQDVANVKAQLDARFAGQLTVTPSGNGSMDLTIPGINKGWALSKVLARWQLSGDDLIAFGDGGNDESMLKLARYSYAMPNGRPEIKRLARFSVPVDNNHDGVLVVLDQYLQEYQ</sequence>
<name>A0A0R1U9E4_9LACO</name>
<reference evidence="1 2" key="1">
    <citation type="journal article" date="2015" name="Genome Announc.">
        <title>Expanding the biotechnology potential of lactobacilli through comparative genomics of 213 strains and associated genera.</title>
        <authorList>
            <person name="Sun Z."/>
            <person name="Harris H.M."/>
            <person name="McCann A."/>
            <person name="Guo C."/>
            <person name="Argimon S."/>
            <person name="Zhang W."/>
            <person name="Yang X."/>
            <person name="Jeffery I.B."/>
            <person name="Cooney J.C."/>
            <person name="Kagawa T.F."/>
            <person name="Liu W."/>
            <person name="Song Y."/>
            <person name="Salvetti E."/>
            <person name="Wrobel A."/>
            <person name="Rasinkangas P."/>
            <person name="Parkhill J."/>
            <person name="Rea M.C."/>
            <person name="O'Sullivan O."/>
            <person name="Ritari J."/>
            <person name="Douillard F.P."/>
            <person name="Paul Ross R."/>
            <person name="Yang R."/>
            <person name="Briner A.E."/>
            <person name="Felis G.E."/>
            <person name="de Vos W.M."/>
            <person name="Barrangou R."/>
            <person name="Klaenhammer T.R."/>
            <person name="Caufield P.W."/>
            <person name="Cui Y."/>
            <person name="Zhang H."/>
            <person name="O'Toole P.W."/>
        </authorList>
    </citation>
    <scope>NUCLEOTIDE SEQUENCE [LARGE SCALE GENOMIC DNA]</scope>
    <source>
        <strain evidence="1 2">DSM 15946</strain>
    </source>
</reference>
<dbReference type="AlphaFoldDB" id="A0A0R1U9E4"/>
<evidence type="ECO:0000313" key="1">
    <source>
        <dbReference type="EMBL" id="KRL89220.1"/>
    </source>
</evidence>